<name>A0ACB8WAN5_9TELE</name>
<dbReference type="EMBL" id="CM041542">
    <property type="protein sequence ID" value="KAI3364893.1"/>
    <property type="molecule type" value="Genomic_DNA"/>
</dbReference>
<evidence type="ECO:0000313" key="2">
    <source>
        <dbReference type="Proteomes" id="UP000831701"/>
    </source>
</evidence>
<accession>A0ACB8WAN5</accession>
<protein>
    <submittedName>
        <fullName evidence="1">Uncharacterized protein</fullName>
    </submittedName>
</protein>
<dbReference type="Proteomes" id="UP000831701">
    <property type="component" value="Chromosome 12"/>
</dbReference>
<proteinExistence type="predicted"/>
<comment type="caution">
    <text evidence="1">The sequence shown here is derived from an EMBL/GenBank/DDBJ whole genome shotgun (WGS) entry which is preliminary data.</text>
</comment>
<keyword evidence="2" id="KW-1185">Reference proteome</keyword>
<sequence>MTSSDKMLMRQIVLVKRQHHVPVYVSAKDIKKWLLAGRSFLDEFQDIAKSADPRKLLVAELAWTSARRLCLHQLEQELQEELQREKRLSELLGQKVTLEGLQMFLSIIRPKAEQDVRTFLHHLSNKLLDSFAGFHTSKCSKLALLAKLHQTMAPLAAQVVETALEFLLGEPEQLVEVRTSQTQGPIVGRNSSLAPFMRNRAEAASAQTGKQLADAASTCFCLNTSFTQASLLCICTSVAQDMVKAIYRRFVDRSKTFHLMNFDESFVIARRSAVWAIQDMVYRAQSAANNRAHQSLTETSPMTPEVRSMVAAKRTVFTFINLILINKQQFLEPDILLVETKQTDMKYEQLKNIKDRAYVASDWRYRGPTLEPGLGLGLSRRAPGGLGSLPTGPGRAQP</sequence>
<organism evidence="1 2">
    <name type="scientific">Scortum barcoo</name>
    <name type="common">barcoo grunter</name>
    <dbReference type="NCBI Taxonomy" id="214431"/>
    <lineage>
        <taxon>Eukaryota</taxon>
        <taxon>Metazoa</taxon>
        <taxon>Chordata</taxon>
        <taxon>Craniata</taxon>
        <taxon>Vertebrata</taxon>
        <taxon>Euteleostomi</taxon>
        <taxon>Actinopterygii</taxon>
        <taxon>Neopterygii</taxon>
        <taxon>Teleostei</taxon>
        <taxon>Neoteleostei</taxon>
        <taxon>Acanthomorphata</taxon>
        <taxon>Eupercaria</taxon>
        <taxon>Centrarchiformes</taxon>
        <taxon>Terapontoidei</taxon>
        <taxon>Terapontidae</taxon>
        <taxon>Scortum</taxon>
    </lineage>
</organism>
<gene>
    <name evidence="1" type="ORF">L3Q82_001076</name>
</gene>
<reference evidence="1" key="1">
    <citation type="submission" date="2022-04" db="EMBL/GenBank/DDBJ databases">
        <title>Jade perch genome.</title>
        <authorList>
            <person name="Chao B."/>
        </authorList>
    </citation>
    <scope>NUCLEOTIDE SEQUENCE</scope>
    <source>
        <strain evidence="1">CB-2022</strain>
    </source>
</reference>
<evidence type="ECO:0000313" key="1">
    <source>
        <dbReference type="EMBL" id="KAI3364893.1"/>
    </source>
</evidence>